<dbReference type="InterPro" id="IPR017441">
    <property type="entry name" value="Protein_kinase_ATP_BS"/>
</dbReference>
<evidence type="ECO:0000256" key="3">
    <source>
        <dbReference type="ARBA" id="ARBA00022777"/>
    </source>
</evidence>
<keyword evidence="7" id="KW-0472">Membrane</keyword>
<evidence type="ECO:0000256" key="2">
    <source>
        <dbReference type="ARBA" id="ARBA00022741"/>
    </source>
</evidence>
<keyword evidence="10" id="KW-1185">Reference proteome</keyword>
<organism evidence="9 10">
    <name type="scientific">Streptomyces griseiscabiei</name>
    <dbReference type="NCBI Taxonomy" id="2993540"/>
    <lineage>
        <taxon>Bacteria</taxon>
        <taxon>Bacillati</taxon>
        <taxon>Actinomycetota</taxon>
        <taxon>Actinomycetes</taxon>
        <taxon>Kitasatosporales</taxon>
        <taxon>Streptomycetaceae</taxon>
        <taxon>Streptomyces</taxon>
    </lineage>
</organism>
<dbReference type="InterPro" id="IPR000719">
    <property type="entry name" value="Prot_kinase_dom"/>
</dbReference>
<dbReference type="PROSITE" id="PS50011">
    <property type="entry name" value="PROTEIN_KINASE_DOM"/>
    <property type="match status" value="1"/>
</dbReference>
<comment type="caution">
    <text evidence="9">The sequence shown here is derived from an EMBL/GenBank/DDBJ whole genome shotgun (WGS) entry which is preliminary data.</text>
</comment>
<dbReference type="InterPro" id="IPR015943">
    <property type="entry name" value="WD40/YVTN_repeat-like_dom_sf"/>
</dbReference>
<dbReference type="PROSITE" id="PS00107">
    <property type="entry name" value="PROTEIN_KINASE_ATP"/>
    <property type="match status" value="1"/>
</dbReference>
<keyword evidence="3" id="KW-0418">Kinase</keyword>
<dbReference type="Gene3D" id="2.130.10.10">
    <property type="entry name" value="YVTN repeat-like/Quinoprotein amine dehydrogenase"/>
    <property type="match status" value="1"/>
</dbReference>
<dbReference type="SUPFAM" id="SSF56112">
    <property type="entry name" value="Protein kinase-like (PK-like)"/>
    <property type="match status" value="1"/>
</dbReference>
<reference evidence="9 10" key="1">
    <citation type="journal article" date="2023" name="Microb. Genom.">
        <title>Mesoterricola silvestris gen. nov., sp. nov., Mesoterricola sediminis sp. nov., Geothrix oryzae sp. nov., Geothrix edaphica sp. nov., Geothrix rubra sp. nov., and Geothrix limicola sp. nov., six novel members of Acidobacteriota isolated from soils.</title>
        <authorList>
            <person name="Weisberg A.J."/>
            <person name="Pearce E."/>
            <person name="Kramer C.G."/>
            <person name="Chang J.H."/>
            <person name="Clarke C.R."/>
        </authorList>
    </citation>
    <scope>NUCLEOTIDE SEQUENCE [LARGE SCALE GENOMIC DNA]</scope>
    <source>
        <strain evidence="9 10">NRRL_B-2795</strain>
    </source>
</reference>
<evidence type="ECO:0000256" key="5">
    <source>
        <dbReference type="PROSITE-ProRule" id="PRU10141"/>
    </source>
</evidence>
<dbReference type="InterPro" id="IPR011009">
    <property type="entry name" value="Kinase-like_dom_sf"/>
</dbReference>
<evidence type="ECO:0000256" key="6">
    <source>
        <dbReference type="SAM" id="MobiDB-lite"/>
    </source>
</evidence>
<dbReference type="Gene3D" id="2.40.10.480">
    <property type="match status" value="1"/>
</dbReference>
<dbReference type="InterPro" id="IPR008271">
    <property type="entry name" value="Ser/Thr_kinase_AS"/>
</dbReference>
<dbReference type="InterPro" id="IPR002372">
    <property type="entry name" value="PQQ_rpt_dom"/>
</dbReference>
<dbReference type="Pfam" id="PF00069">
    <property type="entry name" value="Pkinase"/>
    <property type="match status" value="1"/>
</dbReference>
<evidence type="ECO:0000256" key="7">
    <source>
        <dbReference type="SAM" id="Phobius"/>
    </source>
</evidence>
<dbReference type="Gene3D" id="1.10.510.10">
    <property type="entry name" value="Transferase(Phosphotransferase) domain 1"/>
    <property type="match status" value="1"/>
</dbReference>
<keyword evidence="7" id="KW-1133">Transmembrane helix</keyword>
<dbReference type="RefSeq" id="WP_267299519.1">
    <property type="nucleotide sequence ID" value="NZ_JAGJBZ010000002.1"/>
</dbReference>
<keyword evidence="1" id="KW-0808">Transferase</keyword>
<dbReference type="SUPFAM" id="SSF50998">
    <property type="entry name" value="Quinoprotein alcohol dehydrogenase-like"/>
    <property type="match status" value="1"/>
</dbReference>
<sequence>MPLRDDDPTSVGEYVLEDRLGSGGMGIVYRARSASGRLVALKLVHAQYCDDDEFRSRFRQEIAAARRVSGAFTTPVVDADPEAKRPWMATLYVPGPTLFDLVGEEGPLSTARIRGLALGLVEALRDIHRAGVVHRDLKPANVLMAEDGPRVIDFGISRAGDNLPLTVTGRVIGTPPFMSPEQLRSPRDVTAASDVFSLGSLLVFAASGHSPFKAESPYLAGYQVMFEAPKLHAVPEPLRRLAERCLEKDPAARPDLAELHRLLLELPTSPALSPSHGSARLTTDPAPEPPDRPSDTRPTVTGPTGIRPTATGPTDTGRAHDTTANDGAPSGGTSGGSAPDDTTANDSAADRHRATPARPPVRRRSTGRRLLLAGLGVTLTVTALGAALLGYAGFEDAPAPSGADTGTAVRPRSVSLPAGWRPWRTPLRADSGLPAGYIPVNYNESGCRTDGTALFCAGTGFVVAEVDAARGTMGWRYGTLPQTARPIGVRDGLVYVYTEPDSSRRNLVALDTATGKQRWTRPISGSETAFLYDGGILTLTPDHSEVVAYDTAGDELWRTPEPAGDNCVPTVLGEDPYAVCWTGDDFLDTRPFTLVRLDPEDGTPRELAPMPKKALALGAVDGRPLYLAAETTEEVYQAGYERPYDAFLRVDPVTGKVTRIPLKRALRGAATLVGGVVYFVRTNGSVTAVSAASGKLLWERATDMENLSVPVVSAARGEIYFANRFGRLLALDSDTGSELWRTDALDDPGDTATETPPRVLLVDDAIVATAGTMVFSVNPDEPMSGPTASTGSGD</sequence>
<evidence type="ECO:0000256" key="1">
    <source>
        <dbReference type="ARBA" id="ARBA00022679"/>
    </source>
</evidence>
<name>A0ABU4L8A6_9ACTN</name>
<evidence type="ECO:0000259" key="8">
    <source>
        <dbReference type="PROSITE" id="PS50011"/>
    </source>
</evidence>
<feature type="region of interest" description="Disordered" evidence="6">
    <location>
        <begin position="268"/>
        <end position="365"/>
    </location>
</feature>
<dbReference type="EMBL" id="JARAVY010000010">
    <property type="protein sequence ID" value="MDX2911992.1"/>
    <property type="molecule type" value="Genomic_DNA"/>
</dbReference>
<dbReference type="InterPro" id="IPR018391">
    <property type="entry name" value="PQQ_b-propeller_rpt"/>
</dbReference>
<evidence type="ECO:0000313" key="10">
    <source>
        <dbReference type="Proteomes" id="UP001271723"/>
    </source>
</evidence>
<dbReference type="SMART" id="SM00220">
    <property type="entry name" value="S_TKc"/>
    <property type="match status" value="1"/>
</dbReference>
<evidence type="ECO:0000313" key="9">
    <source>
        <dbReference type="EMBL" id="MDX2911992.1"/>
    </source>
</evidence>
<protein>
    <submittedName>
        <fullName evidence="9">PQQ-binding-like beta-propeller repeat protein</fullName>
    </submittedName>
</protein>
<dbReference type="SMART" id="SM00564">
    <property type="entry name" value="PQQ"/>
    <property type="match status" value="4"/>
</dbReference>
<feature type="binding site" evidence="5">
    <location>
        <position position="42"/>
    </location>
    <ligand>
        <name>ATP</name>
        <dbReference type="ChEBI" id="CHEBI:30616"/>
    </ligand>
</feature>
<dbReference type="PANTHER" id="PTHR43289:SF34">
    <property type="entry name" value="SERINE_THREONINE-PROTEIN KINASE YBDM-RELATED"/>
    <property type="match status" value="1"/>
</dbReference>
<dbReference type="PROSITE" id="PS00108">
    <property type="entry name" value="PROTEIN_KINASE_ST"/>
    <property type="match status" value="1"/>
</dbReference>
<dbReference type="Proteomes" id="UP001271723">
    <property type="component" value="Unassembled WGS sequence"/>
</dbReference>
<accession>A0ABU4L8A6</accession>
<dbReference type="PANTHER" id="PTHR43289">
    <property type="entry name" value="MITOGEN-ACTIVATED PROTEIN KINASE KINASE KINASE 20-RELATED"/>
    <property type="match status" value="1"/>
</dbReference>
<feature type="transmembrane region" description="Helical" evidence="7">
    <location>
        <begin position="370"/>
        <end position="394"/>
    </location>
</feature>
<dbReference type="InterPro" id="IPR011047">
    <property type="entry name" value="Quinoprotein_ADH-like_sf"/>
</dbReference>
<dbReference type="CDD" id="cd14014">
    <property type="entry name" value="STKc_PknB_like"/>
    <property type="match status" value="1"/>
</dbReference>
<keyword evidence="7" id="KW-0812">Transmembrane</keyword>
<dbReference type="Pfam" id="PF13360">
    <property type="entry name" value="PQQ_2"/>
    <property type="match status" value="2"/>
</dbReference>
<proteinExistence type="predicted"/>
<gene>
    <name evidence="9" type="ORF">PV517_25305</name>
</gene>
<feature type="domain" description="Protein kinase" evidence="8">
    <location>
        <begin position="14"/>
        <end position="263"/>
    </location>
</feature>
<keyword evidence="2 5" id="KW-0547">Nucleotide-binding</keyword>
<evidence type="ECO:0000256" key="4">
    <source>
        <dbReference type="ARBA" id="ARBA00022840"/>
    </source>
</evidence>
<dbReference type="Gene3D" id="3.30.200.20">
    <property type="entry name" value="Phosphorylase Kinase, domain 1"/>
    <property type="match status" value="1"/>
</dbReference>
<keyword evidence="4 5" id="KW-0067">ATP-binding</keyword>